<evidence type="ECO:0000256" key="3">
    <source>
        <dbReference type="ARBA" id="ARBA00023315"/>
    </source>
</evidence>
<dbReference type="GO" id="GO:0003985">
    <property type="term" value="F:acetyl-CoA C-acetyltransferase activity"/>
    <property type="evidence" value="ECO:0007669"/>
    <property type="project" value="UniProtKB-EC"/>
</dbReference>
<comment type="similarity">
    <text evidence="1">Belongs to the thiolase-like superfamily. Thiolase family.</text>
</comment>
<reference evidence="5 6" key="1">
    <citation type="submission" date="2020-04" db="EMBL/GenBank/DDBJ databases">
        <authorList>
            <person name="De Canck E."/>
        </authorList>
    </citation>
    <scope>NUCLEOTIDE SEQUENCE [LARGE SCALE GENOMIC DNA]</scope>
    <source>
        <strain evidence="5 6">LMG 27174</strain>
    </source>
</reference>
<accession>A0A6J5CGU6</accession>
<keyword evidence="3 5" id="KW-0012">Acyltransferase</keyword>
<name>A0A6J5CGU6_9BURK</name>
<evidence type="ECO:0000256" key="1">
    <source>
        <dbReference type="ARBA" id="ARBA00010982"/>
    </source>
</evidence>
<organism evidence="5 6">
    <name type="scientific">Paraburkholderia rhynchosiae</name>
    <dbReference type="NCBI Taxonomy" id="487049"/>
    <lineage>
        <taxon>Bacteria</taxon>
        <taxon>Pseudomonadati</taxon>
        <taxon>Pseudomonadota</taxon>
        <taxon>Betaproteobacteria</taxon>
        <taxon>Burkholderiales</taxon>
        <taxon>Burkholderiaceae</taxon>
        <taxon>Paraburkholderia</taxon>
    </lineage>
</organism>
<proteinExistence type="inferred from homology"/>
<dbReference type="AlphaFoldDB" id="A0A6J5CGU6"/>
<evidence type="ECO:0000313" key="6">
    <source>
        <dbReference type="Proteomes" id="UP000494205"/>
    </source>
</evidence>
<gene>
    <name evidence="5" type="primary">phaA_2</name>
    <name evidence="5" type="ORF">LMG27174_06030</name>
</gene>
<protein>
    <submittedName>
        <fullName evidence="5">Acetyl-CoA acetyltransferase</fullName>
        <ecNumber evidence="5">2.3.1.9</ecNumber>
    </submittedName>
</protein>
<dbReference type="PANTHER" id="PTHR18919">
    <property type="entry name" value="ACETYL-COA C-ACYLTRANSFERASE"/>
    <property type="match status" value="1"/>
</dbReference>
<dbReference type="Gene3D" id="3.40.47.10">
    <property type="match status" value="1"/>
</dbReference>
<evidence type="ECO:0000313" key="5">
    <source>
        <dbReference type="EMBL" id="CAB3733536.1"/>
    </source>
</evidence>
<keyword evidence="2 5" id="KW-0808">Transferase</keyword>
<dbReference type="SUPFAM" id="SSF53901">
    <property type="entry name" value="Thiolase-like"/>
    <property type="match status" value="1"/>
</dbReference>
<evidence type="ECO:0000259" key="4">
    <source>
        <dbReference type="Pfam" id="PF00108"/>
    </source>
</evidence>
<dbReference type="EMBL" id="CADIJZ010000030">
    <property type="protein sequence ID" value="CAB3733536.1"/>
    <property type="molecule type" value="Genomic_DNA"/>
</dbReference>
<dbReference type="InterPro" id="IPR016039">
    <property type="entry name" value="Thiolase-like"/>
</dbReference>
<sequence length="196" mass="20446">METRMPTSSTSNDPVVIVGAARTPLGGFQGDFASLTAPQLGAEAIRAAVHRAGLQPEAIDEMLMGCVLPAGLGQAPARQAALEAGLPLSAGCTTINKVCGSGMKAAMLVHDVLLTGSQRVIMAGGMESMSNAPYLLPKARSGQRLGHGQMLDHMFFDGLEDHYGTASNGRLMGTFAEDCARNRRSAMVCSGGRSRR</sequence>
<dbReference type="Pfam" id="PF00108">
    <property type="entry name" value="Thiolase_N"/>
    <property type="match status" value="1"/>
</dbReference>
<dbReference type="EC" id="2.3.1.9" evidence="5"/>
<dbReference type="Proteomes" id="UP000494205">
    <property type="component" value="Unassembled WGS sequence"/>
</dbReference>
<dbReference type="PANTHER" id="PTHR18919:SF138">
    <property type="entry name" value="ACETYL-COA C-ACETYLTRANSFERASE"/>
    <property type="match status" value="1"/>
</dbReference>
<evidence type="ECO:0000256" key="2">
    <source>
        <dbReference type="ARBA" id="ARBA00022679"/>
    </source>
</evidence>
<feature type="domain" description="Thiolase N-terminal" evidence="4">
    <location>
        <begin position="15"/>
        <end position="182"/>
    </location>
</feature>
<dbReference type="InterPro" id="IPR020616">
    <property type="entry name" value="Thiolase_N"/>
</dbReference>